<protein>
    <recommendedName>
        <fullName evidence="4">Spore coat protein CotH</fullName>
    </recommendedName>
</protein>
<dbReference type="EMBL" id="MHIK01000064">
    <property type="protein sequence ID" value="OGY50239.1"/>
    <property type="molecule type" value="Genomic_DNA"/>
</dbReference>
<dbReference type="PANTHER" id="PTHR40050:SF1">
    <property type="entry name" value="INNER SPORE COAT PROTEIN H"/>
    <property type="match status" value="1"/>
</dbReference>
<evidence type="ECO:0000256" key="1">
    <source>
        <dbReference type="SAM" id="Phobius"/>
    </source>
</evidence>
<dbReference type="PANTHER" id="PTHR40050">
    <property type="entry name" value="INNER SPORE COAT PROTEIN H"/>
    <property type="match status" value="1"/>
</dbReference>
<comment type="caution">
    <text evidence="2">The sequence shown here is derived from an EMBL/GenBank/DDBJ whole genome shotgun (WGS) entry which is preliminary data.</text>
</comment>
<organism evidence="2 3">
    <name type="scientific">Candidatus Buchananbacteria bacterium RIFCSPHIGHO2_02_FULL_45_11b</name>
    <dbReference type="NCBI Taxonomy" id="1797541"/>
    <lineage>
        <taxon>Bacteria</taxon>
        <taxon>Candidatus Buchananiibacteriota</taxon>
    </lineage>
</organism>
<keyword evidence="1" id="KW-0812">Transmembrane</keyword>
<dbReference type="Proteomes" id="UP000178501">
    <property type="component" value="Unassembled WGS sequence"/>
</dbReference>
<feature type="transmembrane region" description="Helical" evidence="1">
    <location>
        <begin position="27"/>
        <end position="45"/>
    </location>
</feature>
<reference evidence="2 3" key="1">
    <citation type="journal article" date="2016" name="Nat. Commun.">
        <title>Thousands of microbial genomes shed light on interconnected biogeochemical processes in an aquifer system.</title>
        <authorList>
            <person name="Anantharaman K."/>
            <person name="Brown C.T."/>
            <person name="Hug L.A."/>
            <person name="Sharon I."/>
            <person name="Castelle C.J."/>
            <person name="Probst A.J."/>
            <person name="Thomas B.C."/>
            <person name="Singh A."/>
            <person name="Wilkins M.J."/>
            <person name="Karaoz U."/>
            <person name="Brodie E.L."/>
            <person name="Williams K.H."/>
            <person name="Hubbard S.S."/>
            <person name="Banfield J.F."/>
        </authorList>
    </citation>
    <scope>NUCLEOTIDE SEQUENCE [LARGE SCALE GENOMIC DNA]</scope>
</reference>
<accession>A0A1G1YD90</accession>
<proteinExistence type="predicted"/>
<evidence type="ECO:0008006" key="4">
    <source>
        <dbReference type="Google" id="ProtNLM"/>
    </source>
</evidence>
<sequence length="595" mass="69759">MPSNKTTNNFFHHIYYFFFRSFKNRKIRISILILILLAGGLFFYFKQMTRMEIYVKYHTPINFVKKASNIFYFWPYFIPSKLPAYDLEINRQDLKKLLASRPPVYQGVDWTPTYKKISVPAIFKYEGKSYEVEIKFRGLNDTHWRDPKKSYSLEFKKNLFLGQKAIQLVIPDDKEYYAEPFSYYLAKKLGLATNSYKFINLKINGKNQGVYLEIQDWDNLSLMEEIDKTSKKDQSDLYTLLNLEKFSALNPNLEFNYLGFWKKYNPESGSNIDNFTNLKKFLDLVNNPSDEYFFQHIGDIIDLDNFYRWNTLNLIYSNRHAGLGNTKLFFNSPLGKFQFITWDAYPGYLPDLGLELDEGGFISRILSNPIFLRQRNKILANYLNNDDNLIDDLNYFDKLYQETKNDFYRDYSKIDSNFKYDQRIKILRNKIIDGYSAVKNFLRVTNIFIEADLSDKSLAPFKIINIGFSPVILDELAVEFDKTAGGDKIYLYEDSNKDDIFDHNDLLLTELNKTEPAGEIFKAKNINGLIFSRKEIFTDQNGKSQLRIAPYASTFFLKSGPGGLKGIKDMKFVLINELTKEKISAKDNVRFIGSY</sequence>
<gene>
    <name evidence="2" type="ORF">A3J65_04380</name>
</gene>
<keyword evidence="1" id="KW-0472">Membrane</keyword>
<dbReference type="AlphaFoldDB" id="A0A1G1YD90"/>
<dbReference type="InterPro" id="IPR014867">
    <property type="entry name" value="Spore_coat_CotH_CotH2/3/7"/>
</dbReference>
<keyword evidence="1" id="KW-1133">Transmembrane helix</keyword>
<evidence type="ECO:0000313" key="3">
    <source>
        <dbReference type="Proteomes" id="UP000178501"/>
    </source>
</evidence>
<name>A0A1G1YD90_9BACT</name>
<evidence type="ECO:0000313" key="2">
    <source>
        <dbReference type="EMBL" id="OGY50239.1"/>
    </source>
</evidence>
<dbReference type="Pfam" id="PF08757">
    <property type="entry name" value="CotH"/>
    <property type="match status" value="1"/>
</dbReference>